<dbReference type="EMBL" id="JBHSCR010000003">
    <property type="protein sequence ID" value="MFC4347147.1"/>
    <property type="molecule type" value="Genomic_DNA"/>
</dbReference>
<dbReference type="SFLD" id="SFLDG01386">
    <property type="entry name" value="main_SPASM_domain-containing"/>
    <property type="match status" value="1"/>
</dbReference>
<keyword evidence="5 12" id="KW-0547">Nucleotide-binding</keyword>
<dbReference type="SMART" id="SM00729">
    <property type="entry name" value="Elp3"/>
    <property type="match status" value="1"/>
</dbReference>
<keyword evidence="9 12" id="KW-0501">Molybdenum cofactor biosynthesis</keyword>
<dbReference type="PROSITE" id="PS51918">
    <property type="entry name" value="RADICAL_SAM"/>
    <property type="match status" value="1"/>
</dbReference>
<evidence type="ECO:0000259" key="13">
    <source>
        <dbReference type="PROSITE" id="PS51918"/>
    </source>
</evidence>
<reference evidence="15" key="1">
    <citation type="journal article" date="2019" name="Int. J. Syst. Evol. Microbiol.">
        <title>The Global Catalogue of Microorganisms (GCM) 10K type strain sequencing project: providing services to taxonomists for standard genome sequencing and annotation.</title>
        <authorList>
            <consortium name="The Broad Institute Genomics Platform"/>
            <consortium name="The Broad Institute Genome Sequencing Center for Infectious Disease"/>
            <person name="Wu L."/>
            <person name="Ma J."/>
        </authorList>
    </citation>
    <scope>NUCLEOTIDE SEQUENCE [LARGE SCALE GENOMIC DNA]</scope>
    <source>
        <strain evidence="15">CGMCC 1.15304</strain>
    </source>
</reference>
<evidence type="ECO:0000256" key="2">
    <source>
        <dbReference type="ARBA" id="ARBA00022485"/>
    </source>
</evidence>
<comment type="catalytic activity">
    <reaction evidence="11 12">
        <text>GTP + AH2 + S-adenosyl-L-methionine = (8S)-3',8-cyclo-7,8-dihydroguanosine 5'-triphosphate + 5'-deoxyadenosine + L-methionine + A + H(+)</text>
        <dbReference type="Rhea" id="RHEA:49576"/>
        <dbReference type="ChEBI" id="CHEBI:13193"/>
        <dbReference type="ChEBI" id="CHEBI:15378"/>
        <dbReference type="ChEBI" id="CHEBI:17319"/>
        <dbReference type="ChEBI" id="CHEBI:17499"/>
        <dbReference type="ChEBI" id="CHEBI:37565"/>
        <dbReference type="ChEBI" id="CHEBI:57844"/>
        <dbReference type="ChEBI" id="CHEBI:59789"/>
        <dbReference type="ChEBI" id="CHEBI:131766"/>
        <dbReference type="EC" id="4.1.99.22"/>
    </reaction>
</comment>
<keyword evidence="6 12" id="KW-0408">Iron</keyword>
<dbReference type="EC" id="4.1.99.22" evidence="1 12"/>
<feature type="binding site" evidence="12">
    <location>
        <position position="256"/>
    </location>
    <ligand>
        <name>[4Fe-4S] cluster</name>
        <dbReference type="ChEBI" id="CHEBI:49883"/>
        <label>2</label>
        <note>4Fe-4S-substrate</note>
    </ligand>
</feature>
<proteinExistence type="inferred from homology"/>
<dbReference type="CDD" id="cd01335">
    <property type="entry name" value="Radical_SAM"/>
    <property type="match status" value="1"/>
</dbReference>
<dbReference type="NCBIfam" id="TIGR02666">
    <property type="entry name" value="moaA"/>
    <property type="match status" value="1"/>
</dbReference>
<feature type="binding site" evidence="12">
    <location>
        <position position="253"/>
    </location>
    <ligand>
        <name>[4Fe-4S] cluster</name>
        <dbReference type="ChEBI" id="CHEBI:49883"/>
        <label>2</label>
        <note>4Fe-4S-substrate</note>
    </ligand>
</feature>
<dbReference type="InterPro" id="IPR007197">
    <property type="entry name" value="rSAM"/>
</dbReference>
<comment type="similarity">
    <text evidence="12">Belongs to the radical SAM superfamily. MoaA family.</text>
</comment>
<dbReference type="RefSeq" id="WP_068151430.1">
    <property type="nucleotide sequence ID" value="NZ_JBHSCR010000003.1"/>
</dbReference>
<comment type="caution">
    <text evidence="14">The sequence shown here is derived from an EMBL/GenBank/DDBJ whole genome shotgun (WGS) entry which is preliminary data.</text>
</comment>
<evidence type="ECO:0000256" key="3">
    <source>
        <dbReference type="ARBA" id="ARBA00022691"/>
    </source>
</evidence>
<dbReference type="HAMAP" id="MF_01225_B">
    <property type="entry name" value="MoaA_B"/>
    <property type="match status" value="1"/>
</dbReference>
<dbReference type="PROSITE" id="PS01305">
    <property type="entry name" value="MOAA_NIFB_PQQE"/>
    <property type="match status" value="1"/>
</dbReference>
<keyword evidence="15" id="KW-1185">Reference proteome</keyword>
<dbReference type="InterPro" id="IPR013483">
    <property type="entry name" value="MoaA"/>
</dbReference>
<keyword evidence="7 12" id="KW-0411">Iron-sulfur</keyword>
<dbReference type="SUPFAM" id="SSF102114">
    <property type="entry name" value="Radical SAM enzymes"/>
    <property type="match status" value="1"/>
</dbReference>
<feature type="binding site" evidence="12">
    <location>
        <position position="26"/>
    </location>
    <ligand>
        <name>[4Fe-4S] cluster</name>
        <dbReference type="ChEBI" id="CHEBI:49883"/>
        <label>1</label>
        <note>4Fe-4S-S-AdoMet</note>
    </ligand>
</feature>
<feature type="domain" description="Radical SAM core" evidence="13">
    <location>
        <begin position="6"/>
        <end position="230"/>
    </location>
</feature>
<dbReference type="PANTHER" id="PTHR22960:SF28">
    <property type="entry name" value="GTP 3',8-CYCLASE"/>
    <property type="match status" value="1"/>
</dbReference>
<dbReference type="InterPro" id="IPR006638">
    <property type="entry name" value="Elp3/MiaA/NifB-like_rSAM"/>
</dbReference>
<feature type="binding site" evidence="12">
    <location>
        <position position="68"/>
    </location>
    <ligand>
        <name>S-adenosyl-L-methionine</name>
        <dbReference type="ChEBI" id="CHEBI:59789"/>
    </ligand>
</feature>
<evidence type="ECO:0000256" key="8">
    <source>
        <dbReference type="ARBA" id="ARBA00023134"/>
    </source>
</evidence>
<feature type="binding site" evidence="12">
    <location>
        <position position="95"/>
    </location>
    <ligand>
        <name>GTP</name>
        <dbReference type="ChEBI" id="CHEBI:37565"/>
    </ligand>
</feature>
<feature type="binding site" evidence="12">
    <location>
        <position position="119"/>
    </location>
    <ligand>
        <name>S-adenosyl-L-methionine</name>
        <dbReference type="ChEBI" id="CHEBI:59789"/>
    </ligand>
</feature>
<evidence type="ECO:0000256" key="9">
    <source>
        <dbReference type="ARBA" id="ARBA00023150"/>
    </source>
</evidence>
<dbReference type="SFLD" id="SFLDG01383">
    <property type="entry name" value="cyclic_pyranopterin_phosphate"/>
    <property type="match status" value="1"/>
</dbReference>
<evidence type="ECO:0000256" key="7">
    <source>
        <dbReference type="ARBA" id="ARBA00023014"/>
    </source>
</evidence>
<gene>
    <name evidence="12 14" type="primary">moaA</name>
    <name evidence="14" type="ORF">ACFO5Q_04755</name>
</gene>
<evidence type="ECO:0000313" key="14">
    <source>
        <dbReference type="EMBL" id="MFC4347147.1"/>
    </source>
</evidence>
<evidence type="ECO:0000256" key="4">
    <source>
        <dbReference type="ARBA" id="ARBA00022723"/>
    </source>
</evidence>
<feature type="binding site" evidence="12">
    <location>
        <position position="28"/>
    </location>
    <ligand>
        <name>S-adenosyl-L-methionine</name>
        <dbReference type="ChEBI" id="CHEBI:59789"/>
    </ligand>
</feature>
<dbReference type="InterPro" id="IPR013785">
    <property type="entry name" value="Aldolase_TIM"/>
</dbReference>
<feature type="binding site" evidence="12">
    <location>
        <position position="64"/>
    </location>
    <ligand>
        <name>GTP</name>
        <dbReference type="ChEBI" id="CHEBI:37565"/>
    </ligand>
</feature>
<evidence type="ECO:0000256" key="6">
    <source>
        <dbReference type="ARBA" id="ARBA00023004"/>
    </source>
</evidence>
<keyword evidence="4 12" id="KW-0479">Metal-binding</keyword>
<feature type="binding site" evidence="12">
    <location>
        <position position="190"/>
    </location>
    <ligand>
        <name>S-adenosyl-L-methionine</name>
        <dbReference type="ChEBI" id="CHEBI:59789"/>
    </ligand>
</feature>
<evidence type="ECO:0000256" key="12">
    <source>
        <dbReference type="HAMAP-Rule" id="MF_01225"/>
    </source>
</evidence>
<feature type="binding site" evidence="12">
    <location>
        <position position="156"/>
    </location>
    <ligand>
        <name>GTP</name>
        <dbReference type="ChEBI" id="CHEBI:37565"/>
    </ligand>
</feature>
<evidence type="ECO:0000313" key="15">
    <source>
        <dbReference type="Proteomes" id="UP001595776"/>
    </source>
</evidence>
<dbReference type="SFLD" id="SFLDG01067">
    <property type="entry name" value="SPASM/twitch_domain_containing"/>
    <property type="match status" value="1"/>
</dbReference>
<dbReference type="InterPro" id="IPR050105">
    <property type="entry name" value="MoCo_biosynth_MoaA/MoaC"/>
</dbReference>
<evidence type="ECO:0000256" key="11">
    <source>
        <dbReference type="ARBA" id="ARBA00048697"/>
    </source>
</evidence>
<dbReference type="InterPro" id="IPR010505">
    <property type="entry name" value="MoaA_twitch"/>
</dbReference>
<protein>
    <recommendedName>
        <fullName evidence="1 12">GTP 3',8-cyclase</fullName>
        <ecNumber evidence="1 12">4.1.99.22</ecNumber>
    </recommendedName>
    <alternativeName>
        <fullName evidence="12">Molybdenum cofactor biosynthesis protein A</fullName>
    </alternativeName>
</protein>
<evidence type="ECO:0000256" key="1">
    <source>
        <dbReference type="ARBA" id="ARBA00012167"/>
    </source>
</evidence>
<feature type="binding site" evidence="12">
    <location>
        <position position="15"/>
    </location>
    <ligand>
        <name>GTP</name>
        <dbReference type="ChEBI" id="CHEBI:37565"/>
    </ligand>
</feature>
<evidence type="ECO:0000256" key="10">
    <source>
        <dbReference type="ARBA" id="ARBA00023239"/>
    </source>
</evidence>
<dbReference type="CDD" id="cd21117">
    <property type="entry name" value="Twitch_MoaA"/>
    <property type="match status" value="1"/>
</dbReference>
<dbReference type="InterPro" id="IPR058240">
    <property type="entry name" value="rSAM_sf"/>
</dbReference>
<comment type="cofactor">
    <cofactor evidence="12">
        <name>[4Fe-4S] cluster</name>
        <dbReference type="ChEBI" id="CHEBI:49883"/>
    </cofactor>
    <text evidence="12">Binds 2 [4Fe-4S] clusters. Binds 1 [4Fe-4S] cluster coordinated with 3 cysteines and an exchangeable S-adenosyl-L-methionine and 1 [4Fe-4S] cluster coordinated with 3 cysteines and the GTP-derived substrate.</text>
</comment>
<feature type="binding site" evidence="12">
    <location>
        <begin position="258"/>
        <end position="260"/>
    </location>
    <ligand>
        <name>GTP</name>
        <dbReference type="ChEBI" id="CHEBI:37565"/>
    </ligand>
</feature>
<dbReference type="GO" id="GO:0061798">
    <property type="term" value="F:GTP 3',8'-cyclase activity"/>
    <property type="evidence" value="ECO:0007669"/>
    <property type="project" value="UniProtKB-EC"/>
</dbReference>
<evidence type="ECO:0000256" key="5">
    <source>
        <dbReference type="ARBA" id="ARBA00022741"/>
    </source>
</evidence>
<dbReference type="SFLD" id="SFLDS00029">
    <property type="entry name" value="Radical_SAM"/>
    <property type="match status" value="1"/>
</dbReference>
<dbReference type="PANTHER" id="PTHR22960">
    <property type="entry name" value="MOLYBDOPTERIN COFACTOR SYNTHESIS PROTEIN A"/>
    <property type="match status" value="1"/>
</dbReference>
<sequence length="325" mass="35723">MRLSDGFGRTFKYLRLSVTEACNFRCSYCLPNGYRKCAGPQPLSVDELRRAATAFSELGLTKIRLTGGEPTVRKDFLEIAEAISALPNVQKLALTTNGYKLEHRATAFRNAGINAINISLDSLDPQTFHSVTGHDRCNEVLRGIDAAFEADFDSIKLNAVYLKGINDLELDAYLALAKNRPLAVRFIELMETGDHPAYFKRHHIPATVIAEKLERAGWTKKLKAADAGPANEYVHPDYRGSIGLIAPYSKDFCKSCNRLRFSSMGKLHLCLFGEFGVPMRALLQSDDQIEELKAKLTKAVGQKVASHQLAAGLTGQTSNLSSIGG</sequence>
<dbReference type="InterPro" id="IPR000385">
    <property type="entry name" value="MoaA_NifB_PqqE_Fe-S-bd_CS"/>
</dbReference>
<feature type="binding site" evidence="12">
    <location>
        <position position="29"/>
    </location>
    <ligand>
        <name>[4Fe-4S] cluster</name>
        <dbReference type="ChEBI" id="CHEBI:49883"/>
        <label>1</label>
        <note>4Fe-4S-S-AdoMet</note>
    </ligand>
</feature>
<dbReference type="InterPro" id="IPR040064">
    <property type="entry name" value="MoaA-like"/>
</dbReference>
<organism evidence="14 15">
    <name type="scientific">Kordiimonas lipolytica</name>
    <dbReference type="NCBI Taxonomy" id="1662421"/>
    <lineage>
        <taxon>Bacteria</taxon>
        <taxon>Pseudomonadati</taxon>
        <taxon>Pseudomonadota</taxon>
        <taxon>Alphaproteobacteria</taxon>
        <taxon>Kordiimonadales</taxon>
        <taxon>Kordiimonadaceae</taxon>
        <taxon>Kordiimonas</taxon>
    </lineage>
</organism>
<comment type="pathway">
    <text evidence="12">Cofactor biosynthesis; molybdopterin biosynthesis.</text>
</comment>
<comment type="subunit">
    <text evidence="12">Monomer and homodimer.</text>
</comment>
<comment type="function">
    <text evidence="12">Catalyzes the cyclization of GTP to (8S)-3',8-cyclo-7,8-dihydroguanosine 5'-triphosphate.</text>
</comment>
<keyword evidence="10 12" id="KW-0456">Lyase</keyword>
<dbReference type="Gene3D" id="3.20.20.70">
    <property type="entry name" value="Aldolase class I"/>
    <property type="match status" value="1"/>
</dbReference>
<dbReference type="Proteomes" id="UP001595776">
    <property type="component" value="Unassembled WGS sequence"/>
</dbReference>
<keyword evidence="8 12" id="KW-0342">GTP-binding</keyword>
<accession>A0ABV8U7G9</accession>
<keyword evidence="3 12" id="KW-0949">S-adenosyl-L-methionine</keyword>
<feature type="binding site" evidence="12">
    <location>
        <position position="22"/>
    </location>
    <ligand>
        <name>[4Fe-4S] cluster</name>
        <dbReference type="ChEBI" id="CHEBI:49883"/>
        <label>1</label>
        <note>4Fe-4S-S-AdoMet</note>
    </ligand>
</feature>
<name>A0ABV8U7G9_9PROT</name>
<keyword evidence="2 12" id="KW-0004">4Fe-4S</keyword>
<dbReference type="Pfam" id="PF04055">
    <property type="entry name" value="Radical_SAM"/>
    <property type="match status" value="1"/>
</dbReference>
<dbReference type="Pfam" id="PF06463">
    <property type="entry name" value="Mob_synth_C"/>
    <property type="match status" value="1"/>
</dbReference>
<feature type="binding site" evidence="12">
    <location>
        <position position="270"/>
    </location>
    <ligand>
        <name>[4Fe-4S] cluster</name>
        <dbReference type="ChEBI" id="CHEBI:49883"/>
        <label>2</label>
        <note>4Fe-4S-substrate</note>
    </ligand>
</feature>